<gene>
    <name evidence="2" type="ORF">D1867_10930</name>
</gene>
<feature type="transmembrane region" description="Helical" evidence="1">
    <location>
        <begin position="122"/>
        <end position="138"/>
    </location>
</feature>
<evidence type="ECO:0000313" key="3">
    <source>
        <dbReference type="Proteomes" id="UP000440125"/>
    </source>
</evidence>
<organism evidence="2 3">
    <name type="scientific">Acidianus infernus</name>
    <dbReference type="NCBI Taxonomy" id="12915"/>
    <lineage>
        <taxon>Archaea</taxon>
        <taxon>Thermoproteota</taxon>
        <taxon>Thermoprotei</taxon>
        <taxon>Sulfolobales</taxon>
        <taxon>Sulfolobaceae</taxon>
        <taxon>Acidianus</taxon>
    </lineage>
</organism>
<dbReference type="OrthoDB" id="42924at2157"/>
<dbReference type="EMBL" id="WFIY01000004">
    <property type="protein sequence ID" value="MUM65745.1"/>
    <property type="molecule type" value="Genomic_DNA"/>
</dbReference>
<reference evidence="2 3" key="1">
    <citation type="submission" date="2019-10" db="EMBL/GenBank/DDBJ databases">
        <title>Genome Sequences from Six Type Strain Members of the Archaeal Family Sulfolobaceae: Acidianus ambivalens, Acidianus infernus, Metallosphaera prunae, Stygiolobus azoricus, Sulfolobus metallicus, and Sulfurisphaera ohwakuensis.</title>
        <authorList>
            <person name="Counts J.A."/>
            <person name="Kelly R.M."/>
        </authorList>
    </citation>
    <scope>NUCLEOTIDE SEQUENCE [LARGE SCALE GENOMIC DNA]</scope>
    <source>
        <strain evidence="2 3">DSM 3191</strain>
    </source>
</reference>
<accession>A0A6A9QHF0</accession>
<evidence type="ECO:0000256" key="1">
    <source>
        <dbReference type="SAM" id="Phobius"/>
    </source>
</evidence>
<dbReference type="RefSeq" id="WP_162309170.1">
    <property type="nucleotide sequence ID" value="NZ_WFIY01000004.1"/>
</dbReference>
<sequence length="254" mass="28729">MLTNPYALGWGIAFMFFWIVMGAFIESASVPKSSAVYYTASWYGIIALLSTSSFATSIAFMIYYQSGSLPYFMRFSKLTPKYYLFSLYFTMLVTTIIVSIIMGLGVISLFSYHFGETIAPKNWGLFFLDAILAGVFYLPLSLLLEELTIVTTRRLREAISYIPLVLAYLFGLSYTNINLGNLVYYSPFLSIQVLGVQSFFTGSIPLNFNDFKGPTLNVDYVIISAIGWSIVLSFASMLLFRRLYYKSLEEARIV</sequence>
<feature type="transmembrane region" description="Helical" evidence="1">
    <location>
        <begin position="6"/>
        <end position="25"/>
    </location>
</feature>
<keyword evidence="1" id="KW-1133">Transmembrane helix</keyword>
<comment type="caution">
    <text evidence="2">The sequence shown here is derived from an EMBL/GenBank/DDBJ whole genome shotgun (WGS) entry which is preliminary data.</text>
</comment>
<evidence type="ECO:0000313" key="2">
    <source>
        <dbReference type="EMBL" id="MUM65745.1"/>
    </source>
</evidence>
<keyword evidence="1" id="KW-0812">Transmembrane</keyword>
<keyword evidence="3" id="KW-1185">Reference proteome</keyword>
<feature type="transmembrane region" description="Helical" evidence="1">
    <location>
        <begin position="83"/>
        <end position="110"/>
    </location>
</feature>
<feature type="transmembrane region" description="Helical" evidence="1">
    <location>
        <begin position="37"/>
        <end position="63"/>
    </location>
</feature>
<protein>
    <submittedName>
        <fullName evidence="2">Uncharacterized protein</fullName>
    </submittedName>
</protein>
<name>A0A6A9QHF0_ACIIN</name>
<proteinExistence type="predicted"/>
<keyword evidence="1" id="KW-0472">Membrane</keyword>
<dbReference type="Proteomes" id="UP000440125">
    <property type="component" value="Unassembled WGS sequence"/>
</dbReference>
<feature type="transmembrane region" description="Helical" evidence="1">
    <location>
        <begin position="220"/>
        <end position="240"/>
    </location>
</feature>
<dbReference type="AlphaFoldDB" id="A0A6A9QHF0"/>
<feature type="transmembrane region" description="Helical" evidence="1">
    <location>
        <begin position="158"/>
        <end position="175"/>
    </location>
</feature>